<evidence type="ECO:0000256" key="1">
    <source>
        <dbReference type="ARBA" id="ARBA00004271"/>
    </source>
</evidence>
<dbReference type="PaxDb" id="3847-GLYMA04G10870.1"/>
<dbReference type="HOGENOM" id="CLU_053777_1_0_1"/>
<evidence type="ECO:0000256" key="2">
    <source>
        <dbReference type="ARBA" id="ARBA00022523"/>
    </source>
</evidence>
<dbReference type="Pfam" id="PF04674">
    <property type="entry name" value="Phi_1"/>
    <property type="match status" value="1"/>
</dbReference>
<dbReference type="GO" id="GO:0048046">
    <property type="term" value="C:apoplast"/>
    <property type="evidence" value="ECO:0007669"/>
    <property type="project" value="UniProtKB-SubCell"/>
</dbReference>
<reference evidence="7" key="3">
    <citation type="submission" date="2018-07" db="EMBL/GenBank/DDBJ databases">
        <title>WGS assembly of Glycine max.</title>
        <authorList>
            <person name="Schmutz J."/>
            <person name="Cannon S."/>
            <person name="Schlueter J."/>
            <person name="Ma J."/>
            <person name="Mitros T."/>
            <person name="Nelson W."/>
            <person name="Hyten D."/>
            <person name="Song Q."/>
            <person name="Thelen J."/>
            <person name="Cheng J."/>
            <person name="Xu D."/>
            <person name="Hellsten U."/>
            <person name="May G."/>
            <person name="Yu Y."/>
            <person name="Sakurai T."/>
            <person name="Umezawa T."/>
            <person name="Bhattacharyya M."/>
            <person name="Sandhu D."/>
            <person name="Valliyodan B."/>
            <person name="Lindquist E."/>
            <person name="Peto M."/>
            <person name="Grant D."/>
            <person name="Shu S."/>
            <person name="Goodstein D."/>
            <person name="Barry K."/>
            <person name="Futrell-Griggs M."/>
            <person name="Abernathy B."/>
            <person name="Du J."/>
            <person name="Tian Z."/>
            <person name="Zhu L."/>
            <person name="Gill N."/>
            <person name="Joshi T."/>
            <person name="Libault M."/>
            <person name="Sethuraman A."/>
            <person name="Zhang X."/>
            <person name="Shinozaki K."/>
            <person name="Nguyen H."/>
            <person name="Wing R."/>
            <person name="Cregan P."/>
            <person name="Specht J."/>
            <person name="Grimwood J."/>
            <person name="Rokhsar D."/>
            <person name="Stacey G."/>
            <person name="Shoemaker R."/>
            <person name="Jackson S."/>
        </authorList>
    </citation>
    <scope>NUCLEOTIDE SEQUENCE</scope>
    <source>
        <tissue evidence="7">Callus</tissue>
    </source>
</reference>
<evidence type="ECO:0000256" key="4">
    <source>
        <dbReference type="ARBA" id="ARBA00022729"/>
    </source>
</evidence>
<dbReference type="InterPro" id="IPR006766">
    <property type="entry name" value="EXORDIUM-like"/>
</dbReference>
<comment type="subcellular location">
    <subcellularLocation>
        <location evidence="1">Secreted</location>
        <location evidence="1">Extracellular space</location>
        <location evidence="1">Apoplast</location>
    </subcellularLocation>
</comment>
<protein>
    <submittedName>
        <fullName evidence="7 8">Uncharacterized protein</fullName>
    </submittedName>
</protein>
<reference evidence="7 8" key="1">
    <citation type="journal article" date="2010" name="Nature">
        <title>Genome sequence of the palaeopolyploid soybean.</title>
        <authorList>
            <person name="Schmutz J."/>
            <person name="Cannon S.B."/>
            <person name="Schlueter J."/>
            <person name="Ma J."/>
            <person name="Mitros T."/>
            <person name="Nelson W."/>
            <person name="Hyten D.L."/>
            <person name="Song Q."/>
            <person name="Thelen J.J."/>
            <person name="Cheng J."/>
            <person name="Xu D."/>
            <person name="Hellsten U."/>
            <person name="May G.D."/>
            <person name="Yu Y."/>
            <person name="Sakurai T."/>
            <person name="Umezawa T."/>
            <person name="Bhattacharyya M.K."/>
            <person name="Sandhu D."/>
            <person name="Valliyodan B."/>
            <person name="Lindquist E."/>
            <person name="Peto M."/>
            <person name="Grant D."/>
            <person name="Shu S."/>
            <person name="Goodstein D."/>
            <person name="Barry K."/>
            <person name="Futrell-Griggs M."/>
            <person name="Abernathy B."/>
            <person name="Du J."/>
            <person name="Tian Z."/>
            <person name="Zhu L."/>
            <person name="Gill N."/>
            <person name="Joshi T."/>
            <person name="Libault M."/>
            <person name="Sethuraman A."/>
            <person name="Zhang X.-C."/>
            <person name="Shinozaki K."/>
            <person name="Nguyen H.T."/>
            <person name="Wing R.A."/>
            <person name="Cregan P."/>
            <person name="Specht J."/>
            <person name="Grimwood J."/>
            <person name="Rokhsar D."/>
            <person name="Stacey G."/>
            <person name="Shoemaker R.C."/>
            <person name="Jackson S.A."/>
        </authorList>
    </citation>
    <scope>NUCLEOTIDE SEQUENCE</scope>
    <source>
        <strain evidence="8">cv. Williams 82</strain>
        <tissue evidence="7">Callus</tissue>
    </source>
</reference>
<dbReference type="PANTHER" id="PTHR31279">
    <property type="entry name" value="PROTEIN EXORDIUM-LIKE 5"/>
    <property type="match status" value="1"/>
</dbReference>
<keyword evidence="6" id="KW-0472">Membrane</keyword>
<dbReference type="RefSeq" id="XP_003522787.4">
    <property type="nucleotide sequence ID" value="XM_003522739.4"/>
</dbReference>
<keyword evidence="6" id="KW-1133">Transmembrane helix</keyword>
<organism evidence="7">
    <name type="scientific">Glycine max</name>
    <name type="common">Soybean</name>
    <name type="synonym">Glycine hispida</name>
    <dbReference type="NCBI Taxonomy" id="3847"/>
    <lineage>
        <taxon>Eukaryota</taxon>
        <taxon>Viridiplantae</taxon>
        <taxon>Streptophyta</taxon>
        <taxon>Embryophyta</taxon>
        <taxon>Tracheophyta</taxon>
        <taxon>Spermatophyta</taxon>
        <taxon>Magnoliopsida</taxon>
        <taxon>eudicotyledons</taxon>
        <taxon>Gunneridae</taxon>
        <taxon>Pentapetalae</taxon>
        <taxon>rosids</taxon>
        <taxon>fabids</taxon>
        <taxon>Fabales</taxon>
        <taxon>Fabaceae</taxon>
        <taxon>Papilionoideae</taxon>
        <taxon>50 kb inversion clade</taxon>
        <taxon>NPAAA clade</taxon>
        <taxon>indigoferoid/millettioid clade</taxon>
        <taxon>Phaseoleae</taxon>
        <taxon>Glycine</taxon>
        <taxon>Glycine subgen. Soja</taxon>
    </lineage>
</organism>
<accession>I1JVC7</accession>
<dbReference type="EMBL" id="CM000837">
    <property type="protein sequence ID" value="KRH62323.1"/>
    <property type="molecule type" value="Genomic_DNA"/>
</dbReference>
<dbReference type="KEGG" id="gmx:100810910"/>
<reference evidence="8" key="2">
    <citation type="submission" date="2018-02" db="UniProtKB">
        <authorList>
            <consortium name="EnsemblPlants"/>
        </authorList>
    </citation>
    <scope>IDENTIFICATION</scope>
    <source>
        <strain evidence="8">Williams 82</strain>
    </source>
</reference>
<dbReference type="Proteomes" id="UP000008827">
    <property type="component" value="Chromosome 4"/>
</dbReference>
<dbReference type="GeneID" id="100810910"/>
<feature type="transmembrane region" description="Helical" evidence="6">
    <location>
        <begin position="20"/>
        <end position="39"/>
    </location>
</feature>
<keyword evidence="2" id="KW-0052">Apoplast</keyword>
<keyword evidence="3" id="KW-0964">Secreted</keyword>
<feature type="transmembrane region" description="Helical" evidence="6">
    <location>
        <begin position="51"/>
        <end position="74"/>
    </location>
</feature>
<name>I1JVC7_SOYBN</name>
<evidence type="ECO:0000256" key="6">
    <source>
        <dbReference type="SAM" id="Phobius"/>
    </source>
</evidence>
<evidence type="ECO:0000313" key="9">
    <source>
        <dbReference type="Proteomes" id="UP000008827"/>
    </source>
</evidence>
<evidence type="ECO:0000313" key="7">
    <source>
        <dbReference type="EMBL" id="KRH62323.1"/>
    </source>
</evidence>
<evidence type="ECO:0000256" key="3">
    <source>
        <dbReference type="ARBA" id="ARBA00022525"/>
    </source>
</evidence>
<gene>
    <name evidence="8" type="primary">LOC100810910</name>
    <name evidence="7" type="ORF">GLYMA_04G100300</name>
</gene>
<comment type="similarity">
    <text evidence="5">Belongs to the EXORDIUM family.</text>
</comment>
<dbReference type="OMA" id="FASFAHE"/>
<sequence length="356" mass="37993">MALSLHLLPSQFSNSLPYLYIYTCSYIPLLHNLLAFIYTKSSMAMASLASSSVLLNLLFIVSALHLGAAAARILSEKEDQQQLQFQYHKGPLLSGNISVNLIWYGSFKPSQRAIISDFITSLSSSPKSTAQPSVATWWKGTEKYYQLIKSAPKPSLTLALGAQILDENYSLGKSLTTDNIVSLASKGAPNDAINVVLTFSDVTVEGFCSSRCGTHGSSVGHGKLAYVWVGNSETQCPGQCAWPFHQPIYGPQSPPLVAPNNDVGLDGMVINVATLLAGTVTNPWGNGYFQGPKEAPLEAASACTGLYGKGAYPGYAGELLLDPTTAASYNANAVNHRKYLLPALFDPTTSACSTLP</sequence>
<dbReference type="eggNOG" id="KOG0017">
    <property type="taxonomic scope" value="Eukaryota"/>
</dbReference>
<evidence type="ECO:0000313" key="8">
    <source>
        <dbReference type="EnsemblPlants" id="KRH62323"/>
    </source>
</evidence>
<keyword evidence="4" id="KW-0732">Signal</keyword>
<keyword evidence="6" id="KW-0812">Transmembrane</keyword>
<proteinExistence type="inferred from homology"/>
<keyword evidence="9" id="KW-1185">Reference proteome</keyword>
<dbReference type="EnsemblPlants" id="KRH62323">
    <property type="protein sequence ID" value="KRH62323"/>
    <property type="gene ID" value="GLYMA_04G100300"/>
</dbReference>
<evidence type="ECO:0000256" key="5">
    <source>
        <dbReference type="ARBA" id="ARBA00023591"/>
    </source>
</evidence>
<dbReference type="AlphaFoldDB" id="I1JVC7"/>
<dbReference type="PANTHER" id="PTHR31279:SF66">
    <property type="entry name" value="PHOSPHATE-RESPONSIVE 1 FAMILY PROTEIN"/>
    <property type="match status" value="1"/>
</dbReference>
<dbReference type="Gramene" id="KRH62323">
    <property type="protein sequence ID" value="KRH62323"/>
    <property type="gene ID" value="GLYMA_04G100300"/>
</dbReference>